<dbReference type="EMBL" id="NVOR01000112">
    <property type="protein sequence ID" value="PED80445.1"/>
    <property type="molecule type" value="Genomic_DNA"/>
</dbReference>
<evidence type="ECO:0000313" key="4">
    <source>
        <dbReference type="Proteomes" id="UP000221020"/>
    </source>
</evidence>
<feature type="domain" description="DUF7852" evidence="2">
    <location>
        <begin position="68"/>
        <end position="295"/>
    </location>
</feature>
<evidence type="ECO:0000259" key="2">
    <source>
        <dbReference type="Pfam" id="PF25250"/>
    </source>
</evidence>
<dbReference type="InterPro" id="IPR057174">
    <property type="entry name" value="DUF7852"/>
</dbReference>
<organism evidence="3 4">
    <name type="scientific">Bacillus pseudomycoides</name>
    <dbReference type="NCBI Taxonomy" id="64104"/>
    <lineage>
        <taxon>Bacteria</taxon>
        <taxon>Bacillati</taxon>
        <taxon>Bacillota</taxon>
        <taxon>Bacilli</taxon>
        <taxon>Bacillales</taxon>
        <taxon>Bacillaceae</taxon>
        <taxon>Bacillus</taxon>
        <taxon>Bacillus cereus group</taxon>
    </lineage>
</organism>
<dbReference type="NCBIfam" id="NF045793">
    <property type="entry name" value="BC_2427_fam"/>
    <property type="match status" value="1"/>
</dbReference>
<dbReference type="Pfam" id="PF25250">
    <property type="entry name" value="DUF7852"/>
    <property type="match status" value="1"/>
</dbReference>
<gene>
    <name evidence="3" type="ORF">CON65_22650</name>
</gene>
<protein>
    <recommendedName>
        <fullName evidence="2">DUF7852 domain-containing protein</fullName>
    </recommendedName>
</protein>
<dbReference type="Proteomes" id="UP000221020">
    <property type="component" value="Unassembled WGS sequence"/>
</dbReference>
<evidence type="ECO:0000256" key="1">
    <source>
        <dbReference type="SAM" id="Coils"/>
    </source>
</evidence>
<reference evidence="3 4" key="1">
    <citation type="submission" date="2017-09" db="EMBL/GenBank/DDBJ databases">
        <title>Large-scale bioinformatics analysis of Bacillus genomes uncovers conserved roles of natural products in bacterial physiology.</title>
        <authorList>
            <consortium name="Agbiome Team Llc"/>
            <person name="Bleich R.M."/>
            <person name="Grubbs K.J."/>
            <person name="Santa Maria K.C."/>
            <person name="Allen S.E."/>
            <person name="Farag S."/>
            <person name="Shank E.A."/>
            <person name="Bowers A."/>
        </authorList>
    </citation>
    <scope>NUCLEOTIDE SEQUENCE [LARGE SCALE GENOMIC DNA]</scope>
    <source>
        <strain evidence="3 4">AFS092012</strain>
    </source>
</reference>
<proteinExistence type="predicted"/>
<evidence type="ECO:0000313" key="3">
    <source>
        <dbReference type="EMBL" id="PED80445.1"/>
    </source>
</evidence>
<dbReference type="AlphaFoldDB" id="A0AA91V8B3"/>
<keyword evidence="1" id="KW-0175">Coiled coil</keyword>
<feature type="coiled-coil region" evidence="1">
    <location>
        <begin position="17"/>
        <end position="64"/>
    </location>
</feature>
<comment type="caution">
    <text evidence="3">The sequence shown here is derived from an EMBL/GenBank/DDBJ whole genome shotgun (WGS) entry which is preliminary data.</text>
</comment>
<sequence length="300" mass="35331">MNKPWIDNKMAEKFFSKYKEIQELKKEENEFQELKKEENEFQELKKEENELQELKKEENSHTELKIGSIVHSMVVKTPFSTVAEVSSFSNPPIVSNKDEEVFVFHSETNKVFYELDTKLLATVHHYYEEPYCCLVSSKLFEKRVLLEGPSQEDVRYIENDSMEQSLWVPMHNLISKQRKDNKSSDYITTKLPIEIGKYKTEISLQEIVMFKEKVTRIKRVSQEIILTESKVLLSEAINAKQNPVTVEKGILLVEGYVLQRIEYTVEKNTPQKKMYHLMQNMVLELIVQVLQEQDVQVEII</sequence>
<accession>A0AA91V8B3</accession>
<name>A0AA91V8B3_9BACI</name>